<reference evidence="1" key="1">
    <citation type="journal article" date="2020" name="Stud. Mycol.">
        <title>101 Dothideomycetes genomes: a test case for predicting lifestyles and emergence of pathogens.</title>
        <authorList>
            <person name="Haridas S."/>
            <person name="Albert R."/>
            <person name="Binder M."/>
            <person name="Bloem J."/>
            <person name="Labutti K."/>
            <person name="Salamov A."/>
            <person name="Andreopoulos B."/>
            <person name="Baker S."/>
            <person name="Barry K."/>
            <person name="Bills G."/>
            <person name="Bluhm B."/>
            <person name="Cannon C."/>
            <person name="Castanera R."/>
            <person name="Culley D."/>
            <person name="Daum C."/>
            <person name="Ezra D."/>
            <person name="Gonzalez J."/>
            <person name="Henrissat B."/>
            <person name="Kuo A."/>
            <person name="Liang C."/>
            <person name="Lipzen A."/>
            <person name="Lutzoni F."/>
            <person name="Magnuson J."/>
            <person name="Mondo S."/>
            <person name="Nolan M."/>
            <person name="Ohm R."/>
            <person name="Pangilinan J."/>
            <person name="Park H.-J."/>
            <person name="Ramirez L."/>
            <person name="Alfaro M."/>
            <person name="Sun H."/>
            <person name="Tritt A."/>
            <person name="Yoshinaga Y."/>
            <person name="Zwiers L.-H."/>
            <person name="Turgeon B."/>
            <person name="Goodwin S."/>
            <person name="Spatafora J."/>
            <person name="Crous P."/>
            <person name="Grigoriev I."/>
        </authorList>
    </citation>
    <scope>NUCLEOTIDE SEQUENCE</scope>
    <source>
        <strain evidence="1">CBS 260.36</strain>
    </source>
</reference>
<comment type="caution">
    <text evidence="1">The sequence shown here is derived from an EMBL/GenBank/DDBJ whole genome shotgun (WGS) entry which is preliminary data.</text>
</comment>
<dbReference type="AlphaFoldDB" id="A0A9P4JAI0"/>
<sequence length="156" mass="17020">MFFDARRIAADSPLLINAAKVADATPGDGAFDRKIRSTPLADPVGFLRRTRVHEVIGALPITGRAVPLQVLALDSVQRTVSVMSDLRPMRSCIAVGPVLFRVNLVMRLHRIGRFLLFAPSRHQFAPGRGRSAQTIDALRGRARSAPAEAGEGLWEE</sequence>
<protein>
    <submittedName>
        <fullName evidence="1">Uncharacterized protein</fullName>
    </submittedName>
</protein>
<gene>
    <name evidence="1" type="ORF">K461DRAFT_311696</name>
</gene>
<dbReference type="EMBL" id="ML996083">
    <property type="protein sequence ID" value="KAF2155448.1"/>
    <property type="molecule type" value="Genomic_DNA"/>
</dbReference>
<evidence type="ECO:0000313" key="1">
    <source>
        <dbReference type="EMBL" id="KAF2155448.1"/>
    </source>
</evidence>
<dbReference type="Proteomes" id="UP000799439">
    <property type="component" value="Unassembled WGS sequence"/>
</dbReference>
<name>A0A9P4JAI0_9PEZI</name>
<accession>A0A9P4JAI0</accession>
<evidence type="ECO:0000313" key="2">
    <source>
        <dbReference type="Proteomes" id="UP000799439"/>
    </source>
</evidence>
<proteinExistence type="predicted"/>
<keyword evidence="2" id="KW-1185">Reference proteome</keyword>
<organism evidence="1 2">
    <name type="scientific">Myriangium duriaei CBS 260.36</name>
    <dbReference type="NCBI Taxonomy" id="1168546"/>
    <lineage>
        <taxon>Eukaryota</taxon>
        <taxon>Fungi</taxon>
        <taxon>Dikarya</taxon>
        <taxon>Ascomycota</taxon>
        <taxon>Pezizomycotina</taxon>
        <taxon>Dothideomycetes</taxon>
        <taxon>Dothideomycetidae</taxon>
        <taxon>Myriangiales</taxon>
        <taxon>Myriangiaceae</taxon>
        <taxon>Myriangium</taxon>
    </lineage>
</organism>